<feature type="transmembrane region" description="Helical" evidence="7">
    <location>
        <begin position="119"/>
        <end position="142"/>
    </location>
</feature>
<organism evidence="9 10">
    <name type="scientific">Hymenolepis diminuta</name>
    <name type="common">Rat tapeworm</name>
    <dbReference type="NCBI Taxonomy" id="6216"/>
    <lineage>
        <taxon>Eukaryota</taxon>
        <taxon>Metazoa</taxon>
        <taxon>Spiralia</taxon>
        <taxon>Lophotrochozoa</taxon>
        <taxon>Platyhelminthes</taxon>
        <taxon>Cestoda</taxon>
        <taxon>Eucestoda</taxon>
        <taxon>Cyclophyllidea</taxon>
        <taxon>Hymenolepididae</taxon>
        <taxon>Hymenolepis</taxon>
    </lineage>
</organism>
<gene>
    <name evidence="9" type="ORF">WMSIL1_LOCUS3224</name>
</gene>
<evidence type="ECO:0000256" key="4">
    <source>
        <dbReference type="ARBA" id="ARBA00022989"/>
    </source>
</evidence>
<sequence length="619" mass="67116">MMTSVSMENIVPEVGTISVPNEEPPDDEPVRRKPPIIEAILNELGFSWFQVRMIVILGVAHSTDTMETIIQAILGPSLRCDWRLSADYIALLTSLVFLGSCIGAIPLGYAADVFGRRSICLLSTLVLMYLSWLCAISPTFAWIASLRFLSGLFIGGVLTSGSSLLSETMPSKFQAAGQLITNNFEALIGVLTAAIGLGCSEGGLNWRFFVFFTTAPLGLCAIFLVFFTLESPVFLYCKKQNEEAAEVLDKVAIANKKIPKTAVGDVSFLGRIREADETEDFRISKVGAKEVYFLLIRRRPWLLPLLLILNFFWGFILYGGTTILPVELAAGPRTCLQDLGKLNLTTLQPTEQTSGGAPFECCKPLRQEGYKSLLISASGGLLSLPLAYSLVALFKQKLPVAQMVAFFITGVLLFIQTFCMPSSASNILFFVTRGVAAAGNGLIGIYSSNIYQARVRSLASGLCAAAFRLGILTAPYVGQVLLQDRSTIIAIATFAGVAIIGAICSILLPKLRAPYTASSSSSYGSKRSLPSLRSLFHTPTALDPSANSSKTSRLPSNSSNPTFATPIPVNRPVDPSISLVETTYQELRKREEDARRPGNGELVIHKDFVPRNAKYEVDA</sequence>
<feature type="transmembrane region" description="Helical" evidence="7">
    <location>
        <begin position="88"/>
        <end position="107"/>
    </location>
</feature>
<evidence type="ECO:0000256" key="7">
    <source>
        <dbReference type="SAM" id="Phobius"/>
    </source>
</evidence>
<dbReference type="PANTHER" id="PTHR23511">
    <property type="entry name" value="SYNAPTIC VESICLE GLYCOPROTEIN 2"/>
    <property type="match status" value="1"/>
</dbReference>
<dbReference type="EMBL" id="CABIJS010000089">
    <property type="protein sequence ID" value="VUZ42640.1"/>
    <property type="molecule type" value="Genomic_DNA"/>
</dbReference>
<dbReference type="AlphaFoldDB" id="A0A564Y5X4"/>
<evidence type="ECO:0000313" key="9">
    <source>
        <dbReference type="EMBL" id="VUZ42640.1"/>
    </source>
</evidence>
<evidence type="ECO:0000256" key="2">
    <source>
        <dbReference type="ARBA" id="ARBA00022448"/>
    </source>
</evidence>
<name>A0A564Y5X4_HYMDI</name>
<dbReference type="PANTHER" id="PTHR23511:SF5">
    <property type="entry name" value="MAJOR FACILITATOR-TYPE TRANSPORTER HXNZ-RELATED"/>
    <property type="match status" value="1"/>
</dbReference>
<proteinExistence type="predicted"/>
<evidence type="ECO:0000256" key="1">
    <source>
        <dbReference type="ARBA" id="ARBA00004141"/>
    </source>
</evidence>
<evidence type="ECO:0000256" key="5">
    <source>
        <dbReference type="ARBA" id="ARBA00023136"/>
    </source>
</evidence>
<reference evidence="9 10" key="1">
    <citation type="submission" date="2019-07" db="EMBL/GenBank/DDBJ databases">
        <authorList>
            <person name="Jastrzebski P J."/>
            <person name="Paukszto L."/>
            <person name="Jastrzebski P J."/>
        </authorList>
    </citation>
    <scope>NUCLEOTIDE SEQUENCE [LARGE SCALE GENOMIC DNA]</scope>
    <source>
        <strain evidence="9 10">WMS-il1</strain>
    </source>
</reference>
<feature type="transmembrane region" description="Helical" evidence="7">
    <location>
        <begin position="301"/>
        <end position="318"/>
    </location>
</feature>
<feature type="transmembrane region" description="Helical" evidence="7">
    <location>
        <begin position="488"/>
        <end position="508"/>
    </location>
</feature>
<protein>
    <recommendedName>
        <fullName evidence="8">Major facilitator superfamily (MFS) profile domain-containing protein</fullName>
    </recommendedName>
</protein>
<keyword evidence="4 7" id="KW-1133">Transmembrane helix</keyword>
<feature type="transmembrane region" description="Helical" evidence="7">
    <location>
        <begin position="373"/>
        <end position="393"/>
    </location>
</feature>
<feature type="transmembrane region" description="Helical" evidence="7">
    <location>
        <begin position="148"/>
        <end position="167"/>
    </location>
</feature>
<keyword evidence="2" id="KW-0813">Transport</keyword>
<feature type="transmembrane region" description="Helical" evidence="7">
    <location>
        <begin position="400"/>
        <end position="418"/>
    </location>
</feature>
<evidence type="ECO:0000259" key="8">
    <source>
        <dbReference type="PROSITE" id="PS50850"/>
    </source>
</evidence>
<evidence type="ECO:0000256" key="3">
    <source>
        <dbReference type="ARBA" id="ARBA00022692"/>
    </source>
</evidence>
<feature type="transmembrane region" description="Helical" evidence="7">
    <location>
        <begin position="209"/>
        <end position="229"/>
    </location>
</feature>
<keyword evidence="10" id="KW-1185">Reference proteome</keyword>
<evidence type="ECO:0000313" key="10">
    <source>
        <dbReference type="Proteomes" id="UP000321570"/>
    </source>
</evidence>
<dbReference type="GO" id="GO:0022857">
    <property type="term" value="F:transmembrane transporter activity"/>
    <property type="evidence" value="ECO:0007669"/>
    <property type="project" value="InterPro"/>
</dbReference>
<dbReference type="InterPro" id="IPR011701">
    <property type="entry name" value="MFS"/>
</dbReference>
<feature type="compositionally biased region" description="Polar residues" evidence="6">
    <location>
        <begin position="545"/>
        <end position="563"/>
    </location>
</feature>
<dbReference type="SUPFAM" id="SSF103473">
    <property type="entry name" value="MFS general substrate transporter"/>
    <property type="match status" value="1"/>
</dbReference>
<accession>A0A564Y5X4</accession>
<dbReference type="InterPro" id="IPR036259">
    <property type="entry name" value="MFS_trans_sf"/>
</dbReference>
<feature type="region of interest" description="Disordered" evidence="6">
    <location>
        <begin position="539"/>
        <end position="570"/>
    </location>
</feature>
<keyword evidence="3 7" id="KW-0812">Transmembrane</keyword>
<keyword evidence="5 7" id="KW-0472">Membrane</keyword>
<dbReference type="Gene3D" id="1.20.1250.20">
    <property type="entry name" value="MFS general substrate transporter like domains"/>
    <property type="match status" value="1"/>
</dbReference>
<evidence type="ECO:0000256" key="6">
    <source>
        <dbReference type="SAM" id="MobiDB-lite"/>
    </source>
</evidence>
<comment type="subcellular location">
    <subcellularLocation>
        <location evidence="1">Membrane</location>
        <topology evidence="1">Multi-pass membrane protein</topology>
    </subcellularLocation>
</comment>
<dbReference type="Proteomes" id="UP000321570">
    <property type="component" value="Unassembled WGS sequence"/>
</dbReference>
<dbReference type="GO" id="GO:0016020">
    <property type="term" value="C:membrane"/>
    <property type="evidence" value="ECO:0007669"/>
    <property type="project" value="UniProtKB-SubCell"/>
</dbReference>
<feature type="transmembrane region" description="Helical" evidence="7">
    <location>
        <begin position="179"/>
        <end position="197"/>
    </location>
</feature>
<dbReference type="Pfam" id="PF07690">
    <property type="entry name" value="MFS_1"/>
    <property type="match status" value="1"/>
</dbReference>
<dbReference type="InterPro" id="IPR020846">
    <property type="entry name" value="MFS_dom"/>
</dbReference>
<dbReference type="PROSITE" id="PS00216">
    <property type="entry name" value="SUGAR_TRANSPORT_1"/>
    <property type="match status" value="1"/>
</dbReference>
<feature type="transmembrane region" description="Helical" evidence="7">
    <location>
        <begin position="424"/>
        <end position="446"/>
    </location>
</feature>
<dbReference type="PROSITE" id="PS50850">
    <property type="entry name" value="MFS"/>
    <property type="match status" value="1"/>
</dbReference>
<dbReference type="InterPro" id="IPR005829">
    <property type="entry name" value="Sugar_transporter_CS"/>
</dbReference>
<feature type="transmembrane region" description="Helical" evidence="7">
    <location>
        <begin position="458"/>
        <end position="482"/>
    </location>
</feature>
<feature type="domain" description="Major facilitator superfamily (MFS) profile" evidence="8">
    <location>
        <begin position="53"/>
        <end position="513"/>
    </location>
</feature>